<keyword evidence="8" id="KW-0808">Transferase</keyword>
<dbReference type="GO" id="GO:0006310">
    <property type="term" value="P:DNA recombination"/>
    <property type="evidence" value="ECO:0007669"/>
    <property type="project" value="UniProtKB-KW"/>
</dbReference>
<protein>
    <submittedName>
        <fullName evidence="11">Putative polyprotein</fullName>
    </submittedName>
</protein>
<dbReference type="EMBL" id="FR824159">
    <property type="protein sequence ID" value="CCA21190.1"/>
    <property type="molecule type" value="Genomic_DNA"/>
</dbReference>
<dbReference type="InterPro" id="IPR001584">
    <property type="entry name" value="Integrase_cat-core"/>
</dbReference>
<reference evidence="11" key="2">
    <citation type="submission" date="2011-02" db="EMBL/GenBank/DDBJ databases">
        <authorList>
            <person name="MacLean D."/>
        </authorList>
    </citation>
    <scope>NUCLEOTIDE SEQUENCE</scope>
</reference>
<dbReference type="AlphaFoldDB" id="F0WIU6"/>
<evidence type="ECO:0000256" key="9">
    <source>
        <dbReference type="ARBA" id="ARBA00023172"/>
    </source>
</evidence>
<dbReference type="PANTHER" id="PTHR42648:SF11">
    <property type="entry name" value="TRANSPOSON TY4-P GAG-POL POLYPROTEIN"/>
    <property type="match status" value="1"/>
</dbReference>
<dbReference type="GO" id="GO:0004519">
    <property type="term" value="F:endonuclease activity"/>
    <property type="evidence" value="ECO:0007669"/>
    <property type="project" value="UniProtKB-KW"/>
</dbReference>
<keyword evidence="1" id="KW-0540">Nuclease</keyword>
<dbReference type="PANTHER" id="PTHR42648">
    <property type="entry name" value="TRANSPOSASE, PUTATIVE-RELATED"/>
    <property type="match status" value="1"/>
</dbReference>
<dbReference type="GO" id="GO:0003887">
    <property type="term" value="F:DNA-directed DNA polymerase activity"/>
    <property type="evidence" value="ECO:0007669"/>
    <property type="project" value="UniProtKB-KW"/>
</dbReference>
<accession>F0WIU6</accession>
<dbReference type="InterPro" id="IPR036397">
    <property type="entry name" value="RNaseH_sf"/>
</dbReference>
<organism evidence="11">
    <name type="scientific">Albugo laibachii Nc14</name>
    <dbReference type="NCBI Taxonomy" id="890382"/>
    <lineage>
        <taxon>Eukaryota</taxon>
        <taxon>Sar</taxon>
        <taxon>Stramenopiles</taxon>
        <taxon>Oomycota</taxon>
        <taxon>Peronosporomycetes</taxon>
        <taxon>Albuginales</taxon>
        <taxon>Albuginaceae</taxon>
        <taxon>Albugo</taxon>
    </lineage>
</organism>
<dbReference type="GO" id="GO:0003676">
    <property type="term" value="F:nucleic acid binding"/>
    <property type="evidence" value="ECO:0007669"/>
    <property type="project" value="InterPro"/>
</dbReference>
<dbReference type="GO" id="GO:0015074">
    <property type="term" value="P:DNA integration"/>
    <property type="evidence" value="ECO:0007669"/>
    <property type="project" value="UniProtKB-KW"/>
</dbReference>
<gene>
    <name evidence="11" type="primary">AlNc14C114G6481</name>
    <name evidence="11" type="ORF">ALNC14_073330</name>
</gene>
<dbReference type="GO" id="GO:0016787">
    <property type="term" value="F:hydrolase activity"/>
    <property type="evidence" value="ECO:0007669"/>
    <property type="project" value="UniProtKB-KW"/>
</dbReference>
<feature type="domain" description="Integrase catalytic" evidence="10">
    <location>
        <begin position="29"/>
        <end position="209"/>
    </location>
</feature>
<keyword evidence="2" id="KW-0479">Metal-binding</keyword>
<keyword evidence="3" id="KW-0255">Endonuclease</keyword>
<evidence type="ECO:0000256" key="5">
    <source>
        <dbReference type="ARBA" id="ARBA00022842"/>
    </source>
</evidence>
<evidence type="ECO:0000259" key="10">
    <source>
        <dbReference type="PROSITE" id="PS50994"/>
    </source>
</evidence>
<name>F0WIU6_9STRA</name>
<evidence type="ECO:0000256" key="1">
    <source>
        <dbReference type="ARBA" id="ARBA00022722"/>
    </source>
</evidence>
<evidence type="ECO:0000256" key="7">
    <source>
        <dbReference type="ARBA" id="ARBA00022918"/>
    </source>
</evidence>
<keyword evidence="8" id="KW-0239">DNA-directed DNA polymerase</keyword>
<keyword evidence="7" id="KW-0695">RNA-directed DNA polymerase</keyword>
<keyword evidence="8" id="KW-0548">Nucleotidyltransferase</keyword>
<dbReference type="Pfam" id="PF00665">
    <property type="entry name" value="rve"/>
    <property type="match status" value="1"/>
</dbReference>
<dbReference type="InterPro" id="IPR039537">
    <property type="entry name" value="Retrotran_Ty1/copia-like"/>
</dbReference>
<dbReference type="SUPFAM" id="SSF53098">
    <property type="entry name" value="Ribonuclease H-like"/>
    <property type="match status" value="1"/>
</dbReference>
<evidence type="ECO:0000256" key="3">
    <source>
        <dbReference type="ARBA" id="ARBA00022759"/>
    </source>
</evidence>
<dbReference type="InterPro" id="IPR012337">
    <property type="entry name" value="RNaseH-like_sf"/>
</dbReference>
<keyword evidence="6" id="KW-0229">DNA integration</keyword>
<evidence type="ECO:0000256" key="6">
    <source>
        <dbReference type="ARBA" id="ARBA00022908"/>
    </source>
</evidence>
<sequence>MRNMRNHVTGLNITTKSGMDREGCMNGNSSLQPFSSSAYGKVKTKASLEVVHSDVVGPMRVKSQGGAKNMVTFIDDYSRFIHAYFIQTKGEVFSIFTEFKALVENQFGKRIKCLRSVNGGEYINDNFAILCKNSGIIQQTTVPYSPQQNGLAERMKRTFTERARCMLSHMQVEEKWWAETMNTAVCVTNRVPCAAIKFRTPFEVCYGRKPSVVHFKVFGAQGYAHIDKSKRSKFYKSLQMFVSVLFREHQRVSCMEFGSPSSGNDAFS</sequence>
<keyword evidence="4" id="KW-0378">Hydrolase</keyword>
<dbReference type="GO" id="GO:0046872">
    <property type="term" value="F:metal ion binding"/>
    <property type="evidence" value="ECO:0007669"/>
    <property type="project" value="UniProtKB-KW"/>
</dbReference>
<evidence type="ECO:0000256" key="8">
    <source>
        <dbReference type="ARBA" id="ARBA00022932"/>
    </source>
</evidence>
<keyword evidence="5" id="KW-0460">Magnesium</keyword>
<keyword evidence="9" id="KW-0233">DNA recombination</keyword>
<proteinExistence type="predicted"/>
<evidence type="ECO:0000256" key="2">
    <source>
        <dbReference type="ARBA" id="ARBA00022723"/>
    </source>
</evidence>
<dbReference type="HOGENOM" id="CLU_001650_20_3_1"/>
<evidence type="ECO:0000313" key="11">
    <source>
        <dbReference type="EMBL" id="CCA21190.1"/>
    </source>
</evidence>
<dbReference type="GO" id="GO:0003964">
    <property type="term" value="F:RNA-directed DNA polymerase activity"/>
    <property type="evidence" value="ECO:0007669"/>
    <property type="project" value="UniProtKB-KW"/>
</dbReference>
<dbReference type="Gene3D" id="3.30.420.10">
    <property type="entry name" value="Ribonuclease H-like superfamily/Ribonuclease H"/>
    <property type="match status" value="1"/>
</dbReference>
<reference evidence="11" key="1">
    <citation type="journal article" date="2011" name="PLoS Biol.">
        <title>Gene gain and loss during evolution of obligate parasitism in the white rust pathogen of Arabidopsis thaliana.</title>
        <authorList>
            <person name="Kemen E."/>
            <person name="Gardiner A."/>
            <person name="Schultz-Larsen T."/>
            <person name="Kemen A.C."/>
            <person name="Balmuth A.L."/>
            <person name="Robert-Seilaniantz A."/>
            <person name="Bailey K."/>
            <person name="Holub E."/>
            <person name="Studholme D.J."/>
            <person name="Maclean D."/>
            <person name="Jones J.D."/>
        </authorList>
    </citation>
    <scope>NUCLEOTIDE SEQUENCE</scope>
</reference>
<evidence type="ECO:0000256" key="4">
    <source>
        <dbReference type="ARBA" id="ARBA00022801"/>
    </source>
</evidence>
<dbReference type="PROSITE" id="PS50994">
    <property type="entry name" value="INTEGRASE"/>
    <property type="match status" value="1"/>
</dbReference>